<name>A0AAD8H8K3_9APIA</name>
<keyword evidence="1" id="KW-1133">Transmembrane helix</keyword>
<comment type="caution">
    <text evidence="2">The sequence shown here is derived from an EMBL/GenBank/DDBJ whole genome shotgun (WGS) entry which is preliminary data.</text>
</comment>
<evidence type="ECO:0000313" key="2">
    <source>
        <dbReference type="EMBL" id="KAK1362514.1"/>
    </source>
</evidence>
<reference evidence="2" key="1">
    <citation type="submission" date="2023-02" db="EMBL/GenBank/DDBJ databases">
        <title>Genome of toxic invasive species Heracleum sosnowskyi carries increased number of genes despite the absence of recent whole-genome duplications.</title>
        <authorList>
            <person name="Schelkunov M."/>
            <person name="Shtratnikova V."/>
            <person name="Makarenko M."/>
            <person name="Klepikova A."/>
            <person name="Omelchenko D."/>
            <person name="Novikova G."/>
            <person name="Obukhova E."/>
            <person name="Bogdanov V."/>
            <person name="Penin A."/>
            <person name="Logacheva M."/>
        </authorList>
    </citation>
    <scope>NUCLEOTIDE SEQUENCE</scope>
    <source>
        <strain evidence="2">Hsosn_3</strain>
        <tissue evidence="2">Leaf</tissue>
    </source>
</reference>
<feature type="transmembrane region" description="Helical" evidence="1">
    <location>
        <begin position="55"/>
        <end position="75"/>
    </location>
</feature>
<evidence type="ECO:0000313" key="3">
    <source>
        <dbReference type="Proteomes" id="UP001237642"/>
    </source>
</evidence>
<dbReference type="EMBL" id="JAUIZM010000010">
    <property type="protein sequence ID" value="KAK1362514.1"/>
    <property type="molecule type" value="Genomic_DNA"/>
</dbReference>
<organism evidence="2 3">
    <name type="scientific">Heracleum sosnowskyi</name>
    <dbReference type="NCBI Taxonomy" id="360622"/>
    <lineage>
        <taxon>Eukaryota</taxon>
        <taxon>Viridiplantae</taxon>
        <taxon>Streptophyta</taxon>
        <taxon>Embryophyta</taxon>
        <taxon>Tracheophyta</taxon>
        <taxon>Spermatophyta</taxon>
        <taxon>Magnoliopsida</taxon>
        <taxon>eudicotyledons</taxon>
        <taxon>Gunneridae</taxon>
        <taxon>Pentapetalae</taxon>
        <taxon>asterids</taxon>
        <taxon>campanulids</taxon>
        <taxon>Apiales</taxon>
        <taxon>Apiaceae</taxon>
        <taxon>Apioideae</taxon>
        <taxon>apioid superclade</taxon>
        <taxon>Tordylieae</taxon>
        <taxon>Tordyliinae</taxon>
        <taxon>Heracleum</taxon>
    </lineage>
</organism>
<dbReference type="AlphaFoldDB" id="A0AAD8H8K3"/>
<protein>
    <submittedName>
        <fullName evidence="2">Uncharacterized protein</fullName>
    </submittedName>
</protein>
<keyword evidence="3" id="KW-1185">Reference proteome</keyword>
<reference evidence="2" key="2">
    <citation type="submission" date="2023-05" db="EMBL/GenBank/DDBJ databases">
        <authorList>
            <person name="Schelkunov M.I."/>
        </authorList>
    </citation>
    <scope>NUCLEOTIDE SEQUENCE</scope>
    <source>
        <strain evidence="2">Hsosn_3</strain>
        <tissue evidence="2">Leaf</tissue>
    </source>
</reference>
<dbReference type="Proteomes" id="UP001237642">
    <property type="component" value="Unassembled WGS sequence"/>
</dbReference>
<keyword evidence="1" id="KW-0812">Transmembrane</keyword>
<evidence type="ECO:0000256" key="1">
    <source>
        <dbReference type="SAM" id="Phobius"/>
    </source>
</evidence>
<accession>A0AAD8H8K3</accession>
<feature type="transmembrane region" description="Helical" evidence="1">
    <location>
        <begin position="12"/>
        <end position="40"/>
    </location>
</feature>
<keyword evidence="1" id="KW-0472">Membrane</keyword>
<gene>
    <name evidence="2" type="ORF">POM88_046988</name>
</gene>
<proteinExistence type="predicted"/>
<sequence>MGFSWHQPQIQAFRLSATGLIICTSRSSLSLVILAFLVIWDPPAPPCLSKHKVTMMTNIIIVITLLLISMTQIGFTKQIYNHIYQNGIDGSIPNQWQAGNSDLSYQSMRSSENDNFSYHIPEYSNMVCGANGYTVFRPSSGH</sequence>